<dbReference type="Proteomes" id="UP000021816">
    <property type="component" value="Unassembled WGS sequence"/>
</dbReference>
<evidence type="ECO:0000313" key="4">
    <source>
        <dbReference type="Proteomes" id="UP000021816"/>
    </source>
</evidence>
<dbReference type="SUPFAM" id="SSF52266">
    <property type="entry name" value="SGNH hydrolase"/>
    <property type="match status" value="1"/>
</dbReference>
<reference evidence="3 4" key="1">
    <citation type="submission" date="2014-02" db="EMBL/GenBank/DDBJ databases">
        <title>Expanding our view of genomic diversity in Candidatus Accumulibacter clades.</title>
        <authorList>
            <person name="Skennerton C.T."/>
            <person name="Barr J.J."/>
            <person name="Slater F.R."/>
            <person name="Bond P.L."/>
            <person name="Tyson G.W."/>
        </authorList>
    </citation>
    <scope>NUCLEOTIDE SEQUENCE [LARGE SCALE GENOMIC DNA]</scope>
    <source>
        <strain evidence="4">BA-92</strain>
    </source>
</reference>
<feature type="transmembrane region" description="Helical" evidence="1">
    <location>
        <begin position="520"/>
        <end position="538"/>
    </location>
</feature>
<evidence type="ECO:0000313" key="3">
    <source>
        <dbReference type="EMBL" id="EXI79054.1"/>
    </source>
</evidence>
<feature type="transmembrane region" description="Helical" evidence="1">
    <location>
        <begin position="115"/>
        <end position="146"/>
    </location>
</feature>
<dbReference type="GO" id="GO:0016788">
    <property type="term" value="F:hydrolase activity, acting on ester bonds"/>
    <property type="evidence" value="ECO:0007669"/>
    <property type="project" value="UniProtKB-ARBA"/>
</dbReference>
<gene>
    <name evidence="3" type="ORF">AW10_02696</name>
</gene>
<name>A0A011QJN3_9PROT</name>
<proteinExistence type="predicted"/>
<comment type="caution">
    <text evidence="3">The sequence shown here is derived from an EMBL/GenBank/DDBJ whole genome shotgun (WGS) entry which is preliminary data.</text>
</comment>
<feature type="transmembrane region" description="Helical" evidence="1">
    <location>
        <begin position="182"/>
        <end position="202"/>
    </location>
</feature>
<feature type="transmembrane region" description="Helical" evidence="1">
    <location>
        <begin position="61"/>
        <end position="80"/>
    </location>
</feature>
<feature type="transmembrane region" description="Helical" evidence="1">
    <location>
        <begin position="297"/>
        <end position="317"/>
    </location>
</feature>
<organism evidence="3 4">
    <name type="scientific">Candidatus Accumulibacter appositus</name>
    <dbReference type="NCBI Taxonomy" id="1454003"/>
    <lineage>
        <taxon>Bacteria</taxon>
        <taxon>Pseudomonadati</taxon>
        <taxon>Pseudomonadota</taxon>
        <taxon>Betaproteobacteria</taxon>
        <taxon>Candidatus Accumulibacter</taxon>
    </lineage>
</organism>
<dbReference type="PATRIC" id="fig|1454003.3.peg.2750"/>
<feature type="transmembrane region" description="Helical" evidence="1">
    <location>
        <begin position="401"/>
        <end position="417"/>
    </location>
</feature>
<keyword evidence="1" id="KW-1133">Transmembrane helix</keyword>
<dbReference type="STRING" id="1454003.AW10_02696"/>
<evidence type="ECO:0000256" key="1">
    <source>
        <dbReference type="SAM" id="Phobius"/>
    </source>
</evidence>
<feature type="signal peptide" evidence="2">
    <location>
        <begin position="1"/>
        <end position="19"/>
    </location>
</feature>
<feature type="transmembrane region" description="Helical" evidence="1">
    <location>
        <begin position="438"/>
        <end position="458"/>
    </location>
</feature>
<dbReference type="EMBL" id="JEMX01000061">
    <property type="protein sequence ID" value="EXI79054.1"/>
    <property type="molecule type" value="Genomic_DNA"/>
</dbReference>
<feature type="transmembrane region" description="Helical" evidence="1">
    <location>
        <begin position="158"/>
        <end position="176"/>
    </location>
</feature>
<keyword evidence="1" id="KW-0812">Transmembrane</keyword>
<keyword evidence="2" id="KW-0732">Signal</keyword>
<evidence type="ECO:0000256" key="2">
    <source>
        <dbReference type="SAM" id="SignalP"/>
    </source>
</evidence>
<dbReference type="AlphaFoldDB" id="A0A011QJN3"/>
<feature type="transmembrane region" description="Helical" evidence="1">
    <location>
        <begin position="367"/>
        <end position="389"/>
    </location>
</feature>
<feature type="chain" id="PRO_5001461747" evidence="2">
    <location>
        <begin position="20"/>
        <end position="884"/>
    </location>
</feature>
<dbReference type="Gene3D" id="3.40.50.1110">
    <property type="entry name" value="SGNH hydrolase"/>
    <property type="match status" value="1"/>
</dbReference>
<feature type="transmembrane region" description="Helical" evidence="1">
    <location>
        <begin position="92"/>
        <end position="109"/>
    </location>
</feature>
<feature type="transmembrane region" description="Helical" evidence="1">
    <location>
        <begin position="478"/>
        <end position="499"/>
    </location>
</feature>
<keyword evidence="1" id="KW-0472">Membrane</keyword>
<sequence>MRCAAIACRLSLRQATCMAAQLSTTPLREGTDTLPMDSTPTFTATKLGNSTAAASESHGRIRMRDFAIVAAQLILVLLLLRQFQIESPAFRILAMLAFAGFAVHSFLPLPARLPFFTALSLISIPLTLGLANGAWLIGIGFVLIAACHLPLSFRIRGLILLGLGVLLITQRATLLPTPWSEAIWPILGAMFMFRLIAYFYDLRHDKTPVTPAQSASYFFMLPNACFPLLPVIDFKTYRRSHYSGDAYLTYQKGVDWIVRGIVHLILYRYFYYHVTLAPSEVTGPAQFLQYVVANFMLYLRVSGLFHLIVGIVHLFGFNLPETHNRYLLAASFTDFWRRINIYWKDFMQKIFYFPAVFALKRFGTNNAIIIATLYVFLLTWLLHSYQWFWLRGTWLLAWHDMLFWAVLGVLVVANSLYEIKHGRSRSLSKKKKSWQSTALTIAKTYATFWFIAILWSFWTSESIVDWLALWSAWTGSYTAEALLFPLLSLLVIVLGSLSLPETATATMAAKGHRPWALDRAITIALALGLVLISMEGVHTRVSNEFGNLVSSLRSAHLSRLDNAKLERGYYEGLLSVDRFNSQLWEVYSKKPANWLDVENAGLKRFVDNFAQNELIPSFVSTTKYGTVSTNRWGMRDQDYTQARPADTLRAAVLGPSTVMGWGVGDGATFEALLEERLGREPVSSAFKHVELLNMGVPGYQPPQQLVAFDNVLDLQPNAILYVAAGREISRSADYLAEAVEKRLPIPYPALAAIVDQSGASAGMEKAEALKLLKPYGAAILQAVYGEIAGRSAELGIRPVWVFLPQVRGGSWQEETPETVRIARDAGFAVINLADVYQGHDIDTLRLAEWDDHPNELGHQLVADALYRALQKDPAILFGSTAATK</sequence>
<accession>A0A011QJN3</accession>
<protein>
    <submittedName>
        <fullName evidence="3">Uncharacterized protein</fullName>
    </submittedName>
</protein>
<feature type="transmembrane region" description="Helical" evidence="1">
    <location>
        <begin position="214"/>
        <end position="232"/>
    </location>
</feature>
<dbReference type="InterPro" id="IPR036514">
    <property type="entry name" value="SGNH_hydro_sf"/>
</dbReference>